<feature type="region of interest" description="Disordered" evidence="3">
    <location>
        <begin position="1"/>
        <end position="36"/>
    </location>
</feature>
<dbReference type="GO" id="GO:0120009">
    <property type="term" value="P:intermembrane lipid transfer"/>
    <property type="evidence" value="ECO:0007669"/>
    <property type="project" value="UniProtKB-ARBA"/>
</dbReference>
<organism evidence="4 5">
    <name type="scientific">Henosepilachna vigintioctopunctata</name>
    <dbReference type="NCBI Taxonomy" id="420089"/>
    <lineage>
        <taxon>Eukaryota</taxon>
        <taxon>Metazoa</taxon>
        <taxon>Ecdysozoa</taxon>
        <taxon>Arthropoda</taxon>
        <taxon>Hexapoda</taxon>
        <taxon>Insecta</taxon>
        <taxon>Pterygota</taxon>
        <taxon>Neoptera</taxon>
        <taxon>Endopterygota</taxon>
        <taxon>Coleoptera</taxon>
        <taxon>Polyphaga</taxon>
        <taxon>Cucujiformia</taxon>
        <taxon>Coccinelloidea</taxon>
        <taxon>Coccinellidae</taxon>
        <taxon>Epilachninae</taxon>
        <taxon>Epilachnini</taxon>
        <taxon>Henosepilachna</taxon>
    </lineage>
</organism>
<comment type="similarity">
    <text evidence="1">Belongs to the OSBP family.</text>
</comment>
<evidence type="ECO:0000256" key="3">
    <source>
        <dbReference type="SAM" id="MobiDB-lite"/>
    </source>
</evidence>
<dbReference type="SUPFAM" id="SSF144000">
    <property type="entry name" value="Oxysterol-binding protein-like"/>
    <property type="match status" value="1"/>
</dbReference>
<dbReference type="Gene3D" id="2.40.160.120">
    <property type="match status" value="1"/>
</dbReference>
<evidence type="ECO:0000256" key="2">
    <source>
        <dbReference type="ARBA" id="ARBA00022553"/>
    </source>
</evidence>
<dbReference type="PANTHER" id="PTHR10972">
    <property type="entry name" value="OXYSTEROL-BINDING PROTEIN-RELATED"/>
    <property type="match status" value="1"/>
</dbReference>
<dbReference type="GO" id="GO:0005886">
    <property type="term" value="C:plasma membrane"/>
    <property type="evidence" value="ECO:0007669"/>
    <property type="project" value="TreeGrafter"/>
</dbReference>
<evidence type="ECO:0008006" key="6">
    <source>
        <dbReference type="Google" id="ProtNLM"/>
    </source>
</evidence>
<sequence>MSTRGGSSVEQVRSSIGTLFQRRSSSSRRESTYSRRERIPDKPKNFTFSVWSILKNCVGKDLSQIALPVNFSEPLSTLQRLTEDFEYSALLDKAALTSCPYEQLAYLASFIISGYASSVRTTKPFNPLLGETYEFDRREDLGWRVISEKVSHRPPHVAQYCEGSKWTMWQEYNTESKFTGKDLMIEPQGEANITFKGGNSYTWNKVSTVVHNFLFGSLWIEQQGEIKVIGKHNTEGITCTIKFIPYSWRSRDDLRKFEGKVLDANGVTKWKLGGTWDKQVEITRAFTEGNAKDLPESQVVWKCFSPPAGSENFYGFSTFACQLNEPETGIAPTDSRLRPDQRLMENGLWNEANQEKIRLEEKQRQVMRMRVLNEQMAENEGHSVQPYRPIWFNVIRKENGRVEHIYKGNYWKCKEKQNWSVCPDIFS</sequence>
<gene>
    <name evidence="4" type="ORF">WA026_000994</name>
</gene>
<dbReference type="PANTHER" id="PTHR10972:SF205">
    <property type="entry name" value="OXYSTEROL-BINDING PROTEIN 1"/>
    <property type="match status" value="1"/>
</dbReference>
<comment type="caution">
    <text evidence="4">The sequence shown here is derived from an EMBL/GenBank/DDBJ whole genome shotgun (WGS) entry which is preliminary data.</text>
</comment>
<dbReference type="Pfam" id="PF01237">
    <property type="entry name" value="Oxysterol_BP"/>
    <property type="match status" value="1"/>
</dbReference>
<evidence type="ECO:0000256" key="1">
    <source>
        <dbReference type="ARBA" id="ARBA00008842"/>
    </source>
</evidence>
<proteinExistence type="inferred from homology"/>
<feature type="compositionally biased region" description="Basic and acidic residues" evidence="3">
    <location>
        <begin position="27"/>
        <end position="36"/>
    </location>
</feature>
<dbReference type="AlphaFoldDB" id="A0AAW1V8Z8"/>
<dbReference type="GO" id="GO:0032934">
    <property type="term" value="F:sterol binding"/>
    <property type="evidence" value="ECO:0007669"/>
    <property type="project" value="TreeGrafter"/>
</dbReference>
<accession>A0AAW1V8Z8</accession>
<protein>
    <recommendedName>
        <fullName evidence="6">Oxysterol-binding protein</fullName>
    </recommendedName>
</protein>
<dbReference type="GO" id="GO:0005829">
    <property type="term" value="C:cytosol"/>
    <property type="evidence" value="ECO:0007669"/>
    <property type="project" value="TreeGrafter"/>
</dbReference>
<dbReference type="FunFam" id="2.40.160.120:FF:000001">
    <property type="entry name" value="Oxysterol-binding protein"/>
    <property type="match status" value="1"/>
</dbReference>
<name>A0AAW1V8Z8_9CUCU</name>
<dbReference type="GO" id="GO:0097038">
    <property type="term" value="C:perinuclear endoplasmic reticulum"/>
    <property type="evidence" value="ECO:0007669"/>
    <property type="project" value="TreeGrafter"/>
</dbReference>
<dbReference type="Proteomes" id="UP001431783">
    <property type="component" value="Unassembled WGS sequence"/>
</dbReference>
<keyword evidence="2" id="KW-0597">Phosphoprotein</keyword>
<evidence type="ECO:0000313" key="4">
    <source>
        <dbReference type="EMBL" id="KAK9888767.1"/>
    </source>
</evidence>
<dbReference type="InterPro" id="IPR000648">
    <property type="entry name" value="Oxysterol-bd"/>
</dbReference>
<dbReference type="InterPro" id="IPR037239">
    <property type="entry name" value="OSBP_sf"/>
</dbReference>
<evidence type="ECO:0000313" key="5">
    <source>
        <dbReference type="Proteomes" id="UP001431783"/>
    </source>
</evidence>
<dbReference type="EMBL" id="JARQZJ010000121">
    <property type="protein sequence ID" value="KAK9888767.1"/>
    <property type="molecule type" value="Genomic_DNA"/>
</dbReference>
<feature type="compositionally biased region" description="Polar residues" evidence="3">
    <location>
        <begin position="1"/>
        <end position="18"/>
    </location>
</feature>
<reference evidence="4 5" key="1">
    <citation type="submission" date="2023-03" db="EMBL/GenBank/DDBJ databases">
        <title>Genome insight into feeding habits of ladybird beetles.</title>
        <authorList>
            <person name="Li H.-S."/>
            <person name="Huang Y.-H."/>
            <person name="Pang H."/>
        </authorList>
    </citation>
    <scope>NUCLEOTIDE SEQUENCE [LARGE SCALE GENOMIC DNA]</scope>
    <source>
        <strain evidence="4">SYSU_2023b</strain>
        <tissue evidence="4">Whole body</tissue>
    </source>
</reference>
<keyword evidence="5" id="KW-1185">Reference proteome</keyword>